<comment type="pathway">
    <text evidence="1">Carbohydrate degradation; glycolysis; pyruvate from D-glyceraldehyde 3-phosphate: step 5/5.</text>
</comment>
<keyword evidence="7 13" id="KW-0418">Kinase</keyword>
<gene>
    <name evidence="13" type="ORF">BLL52_1431</name>
</gene>
<comment type="caution">
    <text evidence="13">The sequence shown here is derived from an EMBL/GenBank/DDBJ whole genome shotgun (WGS) entry which is preliminary data.</text>
</comment>
<evidence type="ECO:0000259" key="12">
    <source>
        <dbReference type="Pfam" id="PF00224"/>
    </source>
</evidence>
<keyword evidence="6" id="KW-0547">Nucleotide-binding</keyword>
<evidence type="ECO:0000313" key="14">
    <source>
        <dbReference type="Proteomes" id="UP000185911"/>
    </source>
</evidence>
<accession>A0A1Q8YHR1</accession>
<sequence length="348" mass="37353">MNLVEQLKAHTLDLLGPERADQPPRIMVTLTKDAASHFSAVQGLVSAGMDIARINCALDTPADWLSMAAHVRRAAEAAQRPVKILVVLAGAKIRTGEVAHHTPVLKLKPAKDQLGRVVSPARLLLRPMHSNTSLPGVDPSVGVWEPWLERLKSGMSLDFVDARGAKRHLQVIKRDELGAITECAQTAYLTPETVLTLGGVTGKKKHATLVCQIESQPSTLHLCTGDVLHLTKPNVNSVPELPAEDADASPGDPLQISCTAPQVIDQVKVGERIWFDGGRIGGVIRQKHADYLAIEITQAREGGDKLASDKSINLPDSQLDLPLLSAKDLGDLAVMAPYADILSLSFGL</sequence>
<dbReference type="AlphaFoldDB" id="A0A1Q8YHR1"/>
<dbReference type="EC" id="2.7.1.40" evidence="3"/>
<evidence type="ECO:0000256" key="7">
    <source>
        <dbReference type="ARBA" id="ARBA00022777"/>
    </source>
</evidence>
<dbReference type="EMBL" id="MSYM01000008">
    <property type="protein sequence ID" value="OLP07601.1"/>
    <property type="molecule type" value="Genomic_DNA"/>
</dbReference>
<dbReference type="Pfam" id="PF00224">
    <property type="entry name" value="PK"/>
    <property type="match status" value="1"/>
</dbReference>
<dbReference type="GO" id="GO:0004743">
    <property type="term" value="F:pyruvate kinase activity"/>
    <property type="evidence" value="ECO:0007669"/>
    <property type="project" value="UniProtKB-EC"/>
</dbReference>
<dbReference type="GO" id="GO:0005524">
    <property type="term" value="F:ATP binding"/>
    <property type="evidence" value="ECO:0007669"/>
    <property type="project" value="UniProtKB-KW"/>
</dbReference>
<evidence type="ECO:0000256" key="9">
    <source>
        <dbReference type="ARBA" id="ARBA00022842"/>
    </source>
</evidence>
<dbReference type="Gene3D" id="2.40.33.10">
    <property type="entry name" value="PK beta-barrel domain-like"/>
    <property type="match status" value="1"/>
</dbReference>
<evidence type="ECO:0000256" key="8">
    <source>
        <dbReference type="ARBA" id="ARBA00022840"/>
    </source>
</evidence>
<evidence type="ECO:0000313" key="13">
    <source>
        <dbReference type="EMBL" id="OLP07601.1"/>
    </source>
</evidence>
<feature type="domain" description="Pyruvate kinase barrel" evidence="12">
    <location>
        <begin position="249"/>
        <end position="336"/>
    </location>
</feature>
<dbReference type="Proteomes" id="UP000185911">
    <property type="component" value="Unassembled WGS sequence"/>
</dbReference>
<dbReference type="InterPro" id="IPR015813">
    <property type="entry name" value="Pyrv/PenolPyrv_kinase-like_dom"/>
</dbReference>
<evidence type="ECO:0000256" key="11">
    <source>
        <dbReference type="ARBA" id="ARBA00023317"/>
    </source>
</evidence>
<evidence type="ECO:0000256" key="10">
    <source>
        <dbReference type="ARBA" id="ARBA00023152"/>
    </source>
</evidence>
<dbReference type="GO" id="GO:0016301">
    <property type="term" value="F:kinase activity"/>
    <property type="evidence" value="ECO:0007669"/>
    <property type="project" value="UniProtKB-KW"/>
</dbReference>
<name>A0A1Q8YHR1_9BURK</name>
<dbReference type="SUPFAM" id="SSF51621">
    <property type="entry name" value="Phosphoenolpyruvate/pyruvate domain"/>
    <property type="match status" value="1"/>
</dbReference>
<evidence type="ECO:0000256" key="3">
    <source>
        <dbReference type="ARBA" id="ARBA00012142"/>
    </source>
</evidence>
<dbReference type="SUPFAM" id="SSF50800">
    <property type="entry name" value="PK beta-barrel domain-like"/>
    <property type="match status" value="1"/>
</dbReference>
<dbReference type="GO" id="GO:0030955">
    <property type="term" value="F:potassium ion binding"/>
    <property type="evidence" value="ECO:0007669"/>
    <property type="project" value="InterPro"/>
</dbReference>
<dbReference type="InterPro" id="IPR001697">
    <property type="entry name" value="Pyr_Knase"/>
</dbReference>
<keyword evidence="9" id="KW-0460">Magnesium</keyword>
<comment type="similarity">
    <text evidence="2">Belongs to the pyruvate kinase family.</text>
</comment>
<dbReference type="InterPro" id="IPR040442">
    <property type="entry name" value="Pyrv_kinase-like_dom_sf"/>
</dbReference>
<dbReference type="InterPro" id="IPR015806">
    <property type="entry name" value="Pyrv_Knase_insert_dom_sf"/>
</dbReference>
<evidence type="ECO:0000256" key="2">
    <source>
        <dbReference type="ARBA" id="ARBA00008663"/>
    </source>
</evidence>
<evidence type="ECO:0000256" key="5">
    <source>
        <dbReference type="ARBA" id="ARBA00022723"/>
    </source>
</evidence>
<keyword evidence="14" id="KW-1185">Reference proteome</keyword>
<reference evidence="13 14" key="1">
    <citation type="submission" date="2017-01" db="EMBL/GenBank/DDBJ databases">
        <title>Genome sequence of Rhodoferax antarcticus ANT.BR, a psychrophilic purple nonsulfur bacterium from an Antarctic microbial mat.</title>
        <authorList>
            <person name="Baker J."/>
            <person name="Riester C."/>
            <person name="Skinner B."/>
            <person name="Newell A."/>
            <person name="Swingley W."/>
            <person name="Madigan M."/>
            <person name="Jung D."/>
            <person name="Asao M."/>
            <person name="Chen M."/>
            <person name="Loughlin P."/>
            <person name="Pan H."/>
            <person name="Lin S."/>
            <person name="Li N."/>
            <person name="Shaw J."/>
            <person name="Prado M."/>
            <person name="Sherman C."/>
            <person name="Li X."/>
            <person name="Tang J."/>
            <person name="Blankenship R."/>
            <person name="Zhao T."/>
            <person name="Touchman J."/>
            <person name="Sattley M."/>
        </authorList>
    </citation>
    <scope>NUCLEOTIDE SEQUENCE [LARGE SCALE GENOMIC DNA]</scope>
    <source>
        <strain evidence="13 14">ANT.BR</strain>
    </source>
</reference>
<dbReference type="STRING" id="81479.RA876_01720"/>
<evidence type="ECO:0000256" key="4">
    <source>
        <dbReference type="ARBA" id="ARBA00022679"/>
    </source>
</evidence>
<keyword evidence="8" id="KW-0067">ATP-binding</keyword>
<dbReference type="PANTHER" id="PTHR11817">
    <property type="entry name" value="PYRUVATE KINASE"/>
    <property type="match status" value="1"/>
</dbReference>
<proteinExistence type="inferred from homology"/>
<dbReference type="UniPathway" id="UPA00109">
    <property type="reaction ID" value="UER00188"/>
</dbReference>
<keyword evidence="5" id="KW-0479">Metal-binding</keyword>
<keyword evidence="11 13" id="KW-0670">Pyruvate</keyword>
<keyword evidence="10" id="KW-0324">Glycolysis</keyword>
<evidence type="ECO:0000256" key="6">
    <source>
        <dbReference type="ARBA" id="ARBA00022741"/>
    </source>
</evidence>
<dbReference type="InterPro" id="IPR015793">
    <property type="entry name" value="Pyrv_Knase_brl"/>
</dbReference>
<keyword evidence="4 13" id="KW-0808">Transferase</keyword>
<evidence type="ECO:0000256" key="1">
    <source>
        <dbReference type="ARBA" id="ARBA00004997"/>
    </source>
</evidence>
<organism evidence="13 14">
    <name type="scientific">Rhodoferax antarcticus ANT.BR</name>
    <dbReference type="NCBI Taxonomy" id="1111071"/>
    <lineage>
        <taxon>Bacteria</taxon>
        <taxon>Pseudomonadati</taxon>
        <taxon>Pseudomonadota</taxon>
        <taxon>Betaproteobacteria</taxon>
        <taxon>Burkholderiales</taxon>
        <taxon>Comamonadaceae</taxon>
        <taxon>Rhodoferax</taxon>
    </lineage>
</organism>
<protein>
    <recommendedName>
        <fullName evidence="3">pyruvate kinase</fullName>
        <ecNumber evidence="3">2.7.1.40</ecNumber>
    </recommendedName>
</protein>
<dbReference type="Gene3D" id="3.20.20.60">
    <property type="entry name" value="Phosphoenolpyruvate-binding domains"/>
    <property type="match status" value="1"/>
</dbReference>
<dbReference type="GO" id="GO:0000287">
    <property type="term" value="F:magnesium ion binding"/>
    <property type="evidence" value="ECO:0007669"/>
    <property type="project" value="InterPro"/>
</dbReference>
<dbReference type="InterPro" id="IPR011037">
    <property type="entry name" value="Pyrv_Knase-like_insert_dom_sf"/>
</dbReference>